<evidence type="ECO:0000259" key="6">
    <source>
        <dbReference type="PROSITE" id="PS50850"/>
    </source>
</evidence>
<feature type="domain" description="Major facilitator superfamily (MFS) profile" evidence="6">
    <location>
        <begin position="1"/>
        <end position="400"/>
    </location>
</feature>
<dbReference type="PANTHER" id="PTHR23513">
    <property type="entry name" value="INTEGRAL MEMBRANE EFFLUX PROTEIN-RELATED"/>
    <property type="match status" value="1"/>
</dbReference>
<dbReference type="PROSITE" id="PS50850">
    <property type="entry name" value="MFS"/>
    <property type="match status" value="1"/>
</dbReference>
<dbReference type="SUPFAM" id="SSF103473">
    <property type="entry name" value="MFS general substrate transporter"/>
    <property type="match status" value="1"/>
</dbReference>
<gene>
    <name evidence="7" type="ORF">H340_03334</name>
</gene>
<dbReference type="STRING" id="1223523.H340_03334"/>
<proteinExistence type="predicted"/>
<keyword evidence="5" id="KW-0472">Membrane</keyword>
<dbReference type="AlphaFoldDB" id="M3CD80"/>
<accession>M3CD80</accession>
<evidence type="ECO:0000256" key="4">
    <source>
        <dbReference type="ARBA" id="ARBA00022989"/>
    </source>
</evidence>
<name>M3CD80_STRM1</name>
<keyword evidence="4" id="KW-1133">Transmembrane helix</keyword>
<dbReference type="Pfam" id="PF07690">
    <property type="entry name" value="MFS_1"/>
    <property type="match status" value="1"/>
</dbReference>
<comment type="caution">
    <text evidence="7">The sequence shown here is derived from an EMBL/GenBank/DDBJ whole genome shotgun (WGS) entry which is preliminary data.</text>
</comment>
<reference evidence="7 8" key="1">
    <citation type="journal article" date="2013" name="Genome Announc.">
        <title>Whole-Genome Shotgun Assembly and Analysis of the Genome of Streptomyces mobaraensis DSM 40847, a Strain for Industrial Production of Microbial Transglutaminase.</title>
        <authorList>
            <person name="Yang H."/>
            <person name="He T."/>
            <person name="Wu W."/>
            <person name="Zhu W."/>
            <person name="Lu B."/>
            <person name="Sun W."/>
        </authorList>
    </citation>
    <scope>NUCLEOTIDE SEQUENCE [LARGE SCALE GENOMIC DNA]</scope>
    <source>
        <strain evidence="7 8">DSM 40847</strain>
    </source>
</reference>
<dbReference type="GO" id="GO:0005886">
    <property type="term" value="C:plasma membrane"/>
    <property type="evidence" value="ECO:0007669"/>
    <property type="project" value="UniProtKB-SubCell"/>
</dbReference>
<organism evidence="7 8">
    <name type="scientific">Streptomyces mobaraensis (strain ATCC 29032 / DSM 40847 / JCM 4168 / NBRC 13819 / NCIMB 11159 / IPCR 16-22)</name>
    <dbReference type="NCBI Taxonomy" id="1223523"/>
    <lineage>
        <taxon>Bacteria</taxon>
        <taxon>Bacillati</taxon>
        <taxon>Actinomycetota</taxon>
        <taxon>Actinomycetes</taxon>
        <taxon>Kitasatosporales</taxon>
        <taxon>Streptomycetaceae</taxon>
        <taxon>Streptomyces</taxon>
    </lineage>
</organism>
<dbReference type="eggNOG" id="COG2211">
    <property type="taxonomic scope" value="Bacteria"/>
</dbReference>
<comment type="subcellular location">
    <subcellularLocation>
        <location evidence="1">Cell membrane</location>
        <topology evidence="1">Multi-pass membrane protein</topology>
    </subcellularLocation>
</comment>
<keyword evidence="3" id="KW-0812">Transmembrane</keyword>
<dbReference type="RefSeq" id="WP_004939336.1">
    <property type="nucleotide sequence ID" value="NZ_AORZ01000005.1"/>
</dbReference>
<protein>
    <submittedName>
        <fullName evidence="7">Arabinose efflux permease family protein</fullName>
    </submittedName>
</protein>
<dbReference type="Proteomes" id="UP000011740">
    <property type="component" value="Unassembled WGS sequence"/>
</dbReference>
<dbReference type="EMBL" id="AORZ01000005">
    <property type="protein sequence ID" value="EMF02022.1"/>
    <property type="molecule type" value="Genomic_DNA"/>
</dbReference>
<dbReference type="GO" id="GO:0022857">
    <property type="term" value="F:transmembrane transporter activity"/>
    <property type="evidence" value="ECO:0007669"/>
    <property type="project" value="InterPro"/>
</dbReference>
<keyword evidence="2" id="KW-1003">Cell membrane</keyword>
<evidence type="ECO:0000256" key="1">
    <source>
        <dbReference type="ARBA" id="ARBA00004651"/>
    </source>
</evidence>
<dbReference type="InterPro" id="IPR036259">
    <property type="entry name" value="MFS_trans_sf"/>
</dbReference>
<evidence type="ECO:0000256" key="5">
    <source>
        <dbReference type="ARBA" id="ARBA00023136"/>
    </source>
</evidence>
<evidence type="ECO:0000313" key="7">
    <source>
        <dbReference type="EMBL" id="EMF02022.1"/>
    </source>
</evidence>
<sequence>MKTAYLHRFVVARTVSMLGDRAAESALPIILLLVTDDPLVAGLVTASNILPALLFSLPVGHLADTRERRGLLITADVWRAVLGLGLALVLLAPEPSVALLVSITFLMGCGDVLFSVASHTYLPALVPSTRIMRANTALEAGDAAATLTGPALAGVLVSRFPHPVALVVNAGSFVVSAVLLARLPTARAPHADDHRVSSNCRTARRHGDVLAGFRLLISDPLQRILQLACIYMHLAAALFVLVIVAVSVQTLHIGPFRTGLVLSAAGVGGLIVTLLVTRFVEHLPWGLLLGTALCGLAATFLWLAMAQGFVSLFFAALCMDACSAFAFVTAGSVRQVFTPAKALGRLTAAAGLVSAAVRAAGVLSGGAVVAWAGGRTAAVVLGVIGLVCAVPLLMARTARRPIAADATPAS</sequence>
<dbReference type="InterPro" id="IPR011701">
    <property type="entry name" value="MFS"/>
</dbReference>
<evidence type="ECO:0000256" key="2">
    <source>
        <dbReference type="ARBA" id="ARBA00022475"/>
    </source>
</evidence>
<dbReference type="Gene3D" id="1.20.1250.20">
    <property type="entry name" value="MFS general substrate transporter like domains"/>
    <property type="match status" value="1"/>
</dbReference>
<evidence type="ECO:0000313" key="8">
    <source>
        <dbReference type="Proteomes" id="UP000011740"/>
    </source>
</evidence>
<dbReference type="CDD" id="cd06173">
    <property type="entry name" value="MFS_MefA_like"/>
    <property type="match status" value="1"/>
</dbReference>
<dbReference type="PANTHER" id="PTHR23513:SF6">
    <property type="entry name" value="MAJOR FACILITATOR SUPERFAMILY ASSOCIATED DOMAIN-CONTAINING PROTEIN"/>
    <property type="match status" value="1"/>
</dbReference>
<dbReference type="InterPro" id="IPR020846">
    <property type="entry name" value="MFS_dom"/>
</dbReference>
<evidence type="ECO:0000256" key="3">
    <source>
        <dbReference type="ARBA" id="ARBA00022692"/>
    </source>
</evidence>